<dbReference type="InterPro" id="IPR006195">
    <property type="entry name" value="aa-tRNA-synth_II"/>
</dbReference>
<sequence>MLEQTGYVASFPQLLGTINSFLGGQSEYRELIAEFDRGGAWQAMLDTTGLALIPAACHPLYAHLEGTTVDAGKLYELTGECFRHEPSEDPMRFVSFRMREYVRLGTEEQAKEHRRRWLEIDQELFAKLDLPVRIVPANDPFFGRGGVLLAANQIEAEAKFEVVTDVYEGTQTAIASANFHGEHFGGDFALSLPDGGVAQSACVGFGMERIVLALANRHGFELDDWPSGVLTLLGIRS</sequence>
<comment type="caution">
    <text evidence="2">The sequence shown here is derived from an EMBL/GenBank/DDBJ whole genome shotgun (WGS) entry which is preliminary data.</text>
</comment>
<dbReference type="EMBL" id="JBHSMG010000001">
    <property type="protein sequence ID" value="MFC5500813.1"/>
    <property type="molecule type" value="Genomic_DNA"/>
</dbReference>
<dbReference type="RefSeq" id="WP_386738426.1">
    <property type="nucleotide sequence ID" value="NZ_JBHSMG010000001.1"/>
</dbReference>
<organism evidence="2 3">
    <name type="scientific">Lysinimonas soli</name>
    <dbReference type="NCBI Taxonomy" id="1074233"/>
    <lineage>
        <taxon>Bacteria</taxon>
        <taxon>Bacillati</taxon>
        <taxon>Actinomycetota</taxon>
        <taxon>Actinomycetes</taxon>
        <taxon>Micrococcales</taxon>
        <taxon>Microbacteriaceae</taxon>
        <taxon>Lysinimonas</taxon>
    </lineage>
</organism>
<evidence type="ECO:0000259" key="1">
    <source>
        <dbReference type="PROSITE" id="PS50862"/>
    </source>
</evidence>
<dbReference type="InterPro" id="IPR045864">
    <property type="entry name" value="aa-tRNA-synth_II/BPL/LPL"/>
</dbReference>
<reference evidence="3" key="1">
    <citation type="journal article" date="2019" name="Int. J. Syst. Evol. Microbiol.">
        <title>The Global Catalogue of Microorganisms (GCM) 10K type strain sequencing project: providing services to taxonomists for standard genome sequencing and annotation.</title>
        <authorList>
            <consortium name="The Broad Institute Genomics Platform"/>
            <consortium name="The Broad Institute Genome Sequencing Center for Infectious Disease"/>
            <person name="Wu L."/>
            <person name="Ma J."/>
        </authorList>
    </citation>
    <scope>NUCLEOTIDE SEQUENCE [LARGE SCALE GENOMIC DNA]</scope>
    <source>
        <strain evidence="3">CGMCC 4.6997</strain>
    </source>
</reference>
<accession>A0ABW0NNL3</accession>
<evidence type="ECO:0000313" key="2">
    <source>
        <dbReference type="EMBL" id="MFC5500813.1"/>
    </source>
</evidence>
<dbReference type="Proteomes" id="UP001596039">
    <property type="component" value="Unassembled WGS sequence"/>
</dbReference>
<protein>
    <recommendedName>
        <fullName evidence="1">Aminoacyl-transfer RNA synthetases class-II family profile domain-containing protein</fullName>
    </recommendedName>
</protein>
<proteinExistence type="predicted"/>
<name>A0ABW0NNL3_9MICO</name>
<feature type="domain" description="Aminoacyl-transfer RNA synthetases class-II family profile" evidence="1">
    <location>
        <begin position="79"/>
        <end position="226"/>
    </location>
</feature>
<dbReference type="Gene3D" id="3.30.930.10">
    <property type="entry name" value="Bira Bifunctional Protein, Domain 2"/>
    <property type="match status" value="1"/>
</dbReference>
<evidence type="ECO:0000313" key="3">
    <source>
        <dbReference type="Proteomes" id="UP001596039"/>
    </source>
</evidence>
<dbReference type="PROSITE" id="PS50862">
    <property type="entry name" value="AA_TRNA_LIGASE_II"/>
    <property type="match status" value="1"/>
</dbReference>
<dbReference type="SUPFAM" id="SSF55681">
    <property type="entry name" value="Class II aaRS and biotin synthetases"/>
    <property type="match status" value="1"/>
</dbReference>
<gene>
    <name evidence="2" type="ORF">ACFPJ4_01015</name>
</gene>
<keyword evidence="3" id="KW-1185">Reference proteome</keyword>